<evidence type="ECO:0000313" key="3">
    <source>
        <dbReference type="Proteomes" id="UP000789901"/>
    </source>
</evidence>
<comment type="caution">
    <text evidence="2">The sequence shown here is derived from an EMBL/GenBank/DDBJ whole genome shotgun (WGS) entry which is preliminary data.</text>
</comment>
<evidence type="ECO:0000256" key="1">
    <source>
        <dbReference type="SAM" id="MobiDB-lite"/>
    </source>
</evidence>
<feature type="compositionally biased region" description="Basic residues" evidence="1">
    <location>
        <begin position="96"/>
        <end position="113"/>
    </location>
</feature>
<feature type="non-terminal residue" evidence="2">
    <location>
        <position position="140"/>
    </location>
</feature>
<keyword evidence="3" id="KW-1185">Reference proteome</keyword>
<proteinExistence type="predicted"/>
<organism evidence="2 3">
    <name type="scientific">Gigaspora margarita</name>
    <dbReference type="NCBI Taxonomy" id="4874"/>
    <lineage>
        <taxon>Eukaryota</taxon>
        <taxon>Fungi</taxon>
        <taxon>Fungi incertae sedis</taxon>
        <taxon>Mucoromycota</taxon>
        <taxon>Glomeromycotina</taxon>
        <taxon>Glomeromycetes</taxon>
        <taxon>Diversisporales</taxon>
        <taxon>Gigasporaceae</taxon>
        <taxon>Gigaspora</taxon>
    </lineage>
</organism>
<gene>
    <name evidence="2" type="ORF">GMARGA_LOCUS40573</name>
</gene>
<accession>A0ABN7X9F0</accession>
<feature type="non-terminal residue" evidence="2">
    <location>
        <position position="1"/>
    </location>
</feature>
<sequence length="140" mass="16103">SANLLQENKPFNYLCAIHDTNNRVDQQMNILEQKLIYGHLHGAYIVALQKALKAKSKSQRLIKILQEFAEDNETSEESDQYDSSSDKENSSNSLRNPKKRRNRGRPLGTKRLKASNENQGSDKQKRRCKKCGNLGHYQKN</sequence>
<evidence type="ECO:0000313" key="2">
    <source>
        <dbReference type="EMBL" id="CAG8851124.1"/>
    </source>
</evidence>
<name>A0ABN7X9F0_GIGMA</name>
<feature type="compositionally biased region" description="Acidic residues" evidence="1">
    <location>
        <begin position="68"/>
        <end position="80"/>
    </location>
</feature>
<feature type="region of interest" description="Disordered" evidence="1">
    <location>
        <begin position="68"/>
        <end position="140"/>
    </location>
</feature>
<dbReference type="Proteomes" id="UP000789901">
    <property type="component" value="Unassembled WGS sequence"/>
</dbReference>
<protein>
    <submittedName>
        <fullName evidence="2">6331_t:CDS:1</fullName>
    </submittedName>
</protein>
<dbReference type="EMBL" id="CAJVQB010104392">
    <property type="protein sequence ID" value="CAG8851124.1"/>
    <property type="molecule type" value="Genomic_DNA"/>
</dbReference>
<reference evidence="2 3" key="1">
    <citation type="submission" date="2021-06" db="EMBL/GenBank/DDBJ databases">
        <authorList>
            <person name="Kallberg Y."/>
            <person name="Tangrot J."/>
            <person name="Rosling A."/>
        </authorList>
    </citation>
    <scope>NUCLEOTIDE SEQUENCE [LARGE SCALE GENOMIC DNA]</scope>
    <source>
        <strain evidence="2 3">120-4 pot B 10/14</strain>
    </source>
</reference>